<name>A0ABV2D156_9SPHN</name>
<keyword evidence="5" id="KW-1185">Reference proteome</keyword>
<dbReference type="InterPro" id="IPR037165">
    <property type="entry name" value="AldOxase/xan_DH_Mopterin-bd_sf"/>
</dbReference>
<keyword evidence="1" id="KW-0500">Molybdenum</keyword>
<organism evidence="4 5">
    <name type="scientific">Novosphingobium kalidii</name>
    <dbReference type="NCBI Taxonomy" id="3230299"/>
    <lineage>
        <taxon>Bacteria</taxon>
        <taxon>Pseudomonadati</taxon>
        <taxon>Pseudomonadota</taxon>
        <taxon>Alphaproteobacteria</taxon>
        <taxon>Sphingomonadales</taxon>
        <taxon>Sphingomonadaceae</taxon>
        <taxon>Novosphingobium</taxon>
    </lineage>
</organism>
<protein>
    <submittedName>
        <fullName evidence="4">Xanthine dehydrogenase family protein molybdopterin-binding subunit</fullName>
    </submittedName>
</protein>
<evidence type="ECO:0000256" key="2">
    <source>
        <dbReference type="ARBA" id="ARBA00023002"/>
    </source>
</evidence>
<dbReference type="Gene3D" id="3.30.365.10">
    <property type="entry name" value="Aldehyde oxidase/xanthine dehydrogenase, molybdopterin binding domain"/>
    <property type="match status" value="4"/>
</dbReference>
<dbReference type="SUPFAM" id="SSF56003">
    <property type="entry name" value="Molybdenum cofactor-binding domain"/>
    <property type="match status" value="1"/>
</dbReference>
<evidence type="ECO:0000256" key="1">
    <source>
        <dbReference type="ARBA" id="ARBA00022505"/>
    </source>
</evidence>
<dbReference type="SMART" id="SM01008">
    <property type="entry name" value="Ald_Xan_dh_C"/>
    <property type="match status" value="1"/>
</dbReference>
<proteinExistence type="predicted"/>
<evidence type="ECO:0000259" key="3">
    <source>
        <dbReference type="SMART" id="SM01008"/>
    </source>
</evidence>
<dbReference type="InterPro" id="IPR046867">
    <property type="entry name" value="AldOxase/xan_DH_MoCoBD2"/>
</dbReference>
<evidence type="ECO:0000313" key="5">
    <source>
        <dbReference type="Proteomes" id="UP001548713"/>
    </source>
</evidence>
<dbReference type="InterPro" id="IPR008274">
    <property type="entry name" value="AldOxase/xan_DH_MoCoBD1"/>
</dbReference>
<accession>A0ABV2D156</accession>
<dbReference type="Pfam" id="PF01315">
    <property type="entry name" value="Ald_Xan_dh_C"/>
    <property type="match status" value="1"/>
</dbReference>
<dbReference type="InterPro" id="IPR036856">
    <property type="entry name" value="Ald_Oxase/Xan_DH_a/b_sf"/>
</dbReference>
<dbReference type="RefSeq" id="WP_353984023.1">
    <property type="nucleotide sequence ID" value="NZ_JBEWLY010000013.1"/>
</dbReference>
<dbReference type="SUPFAM" id="SSF54665">
    <property type="entry name" value="CO dehydrogenase molybdoprotein N-domain-like"/>
    <property type="match status" value="1"/>
</dbReference>
<dbReference type="PANTHER" id="PTHR11908:SF132">
    <property type="entry name" value="ALDEHYDE OXIDASE 1-RELATED"/>
    <property type="match status" value="1"/>
</dbReference>
<dbReference type="Pfam" id="PF20256">
    <property type="entry name" value="MoCoBD_2"/>
    <property type="match status" value="1"/>
</dbReference>
<dbReference type="Proteomes" id="UP001548713">
    <property type="component" value="Unassembled WGS sequence"/>
</dbReference>
<dbReference type="PANTHER" id="PTHR11908">
    <property type="entry name" value="XANTHINE DEHYDROGENASE"/>
    <property type="match status" value="1"/>
</dbReference>
<feature type="domain" description="Aldehyde oxidase/xanthine dehydrogenase a/b hammerhead" evidence="3">
    <location>
        <begin position="36"/>
        <end position="148"/>
    </location>
</feature>
<gene>
    <name evidence="4" type="ORF">ABVV53_08910</name>
</gene>
<dbReference type="EMBL" id="JBEWLY010000013">
    <property type="protein sequence ID" value="MET1755575.1"/>
    <property type="molecule type" value="Genomic_DNA"/>
</dbReference>
<sequence length="934" mass="99385">MSEADAPARREGAPGIGAARWIGKRVPRKEDARLLTGRGQYTDDVMLPGTLHVAFARSQIARGNIVSIDTGAALDVPGVHSIMLAKDLARQPITMMSFFFTPSEVPITPLADTYVQYVGDPLALVIAETRAIAEDAAALIAVEYEELEPVVTVAQAMGGPPIHPGTDSNVSAEIGDEEPEGELLDALNAAAHRVRQTVVHQRISQAPMENRAILATREGPEELTLYITCQSPHNIARWVSLALGLPEAAIRVIAKDVGGSFGLKNTPWKEECAVICAAMLFGRPLKWTEDRYEALTASAQAREAEMRLEVGFDADGRMQASHGIYDCNNGAYPQGADNNIAVHMFMWPAYKMPTYGFVSRGWYTNTNGLAAYRGPWAMESLIRETLLDKAARKIGIDPVEIRRGNLVYLSDQPTTSCMGIPVDDITPGECLEKLVANFDIPAFRREQANARREGRYLGLGIATYIEPTGSAGSMAPMTGELAQVRIEPTGKVTAAMSTHSQGHGTATTMAQCIADRLGVRYEDVTVYEGDNTRGGFGPGAAGSRQGVIGGGAAIRASEMLADKVKTLAAHLYNASPESVSIEEGIVHIAGAPEMSRPIGELANIAYGEPHRLPPGFEAGLEVQFRYQPPPMTMTSAAHACVVEVDADTGFVKILRWIASEDCGTVINPAVVEGQVAGGLAQAIGMVLLEDMPYDARGNPMAATFKDYLLPAITDVPIFEYIHANTPSKTIGGMRGVGEGGAIIGPPTLVNAIADALSPFGEIEELVLPLTPARILDVIEQRDVSGTARLRAGVREMEEAAATAIPQAGPANAMAPPAASLVLPGGTKTAAATAAAIDGDWNLVLKMPMGPQAMVAHFQTDGGVLSGYLSASEGRQEFAGGSWGEGCARFEVKVEQPMKITLKYDLQVDEDAISGRCKMGMFGSAKVTGERAGRR</sequence>
<evidence type="ECO:0000313" key="4">
    <source>
        <dbReference type="EMBL" id="MET1755575.1"/>
    </source>
</evidence>
<comment type="caution">
    <text evidence="4">The sequence shown here is derived from an EMBL/GenBank/DDBJ whole genome shotgun (WGS) entry which is preliminary data.</text>
</comment>
<dbReference type="InterPro" id="IPR000674">
    <property type="entry name" value="Ald_Oxase/Xan_DH_a/b"/>
</dbReference>
<keyword evidence="2" id="KW-0560">Oxidoreductase</keyword>
<dbReference type="Gene3D" id="3.90.1170.50">
    <property type="entry name" value="Aldehyde oxidase/xanthine dehydrogenase, a/b hammerhead"/>
    <property type="match status" value="1"/>
</dbReference>
<reference evidence="4 5" key="1">
    <citation type="submission" date="2024-07" db="EMBL/GenBank/DDBJ databases">
        <title>Novosphingobium kalidii RD2P27.</title>
        <authorList>
            <person name="Sun J.-Q."/>
        </authorList>
    </citation>
    <scope>NUCLEOTIDE SEQUENCE [LARGE SCALE GENOMIC DNA]</scope>
    <source>
        <strain evidence="4 5">RD2P27</strain>
    </source>
</reference>
<dbReference type="Pfam" id="PF02738">
    <property type="entry name" value="MoCoBD_1"/>
    <property type="match status" value="1"/>
</dbReference>
<dbReference type="InterPro" id="IPR016208">
    <property type="entry name" value="Ald_Oxase/xanthine_DH-like"/>
</dbReference>